<keyword evidence="8" id="KW-1185">Reference proteome</keyword>
<dbReference type="PANTHER" id="PTHR22754:SF32">
    <property type="entry name" value="DISCO-INTERACTING PROTEIN 2"/>
    <property type="match status" value="1"/>
</dbReference>
<dbReference type="CDD" id="cd05931">
    <property type="entry name" value="FAAL"/>
    <property type="match status" value="1"/>
</dbReference>
<keyword evidence="3" id="KW-0276">Fatty acid metabolism</keyword>
<comment type="similarity">
    <text evidence="1">Belongs to the ATP-dependent AMP-binding enzyme family.</text>
</comment>
<keyword evidence="4" id="KW-0443">Lipid metabolism</keyword>
<evidence type="ECO:0000259" key="6">
    <source>
        <dbReference type="Pfam" id="PF23024"/>
    </source>
</evidence>
<gene>
    <name evidence="7" type="ORF">ACD661_13720</name>
</gene>
<evidence type="ECO:0000259" key="5">
    <source>
        <dbReference type="Pfam" id="PF00501"/>
    </source>
</evidence>
<evidence type="ECO:0000256" key="4">
    <source>
        <dbReference type="ARBA" id="ARBA00023098"/>
    </source>
</evidence>
<proteinExistence type="inferred from homology"/>
<evidence type="ECO:0000256" key="1">
    <source>
        <dbReference type="ARBA" id="ARBA00006432"/>
    </source>
</evidence>
<accession>A0ABW8DDP9</accession>
<dbReference type="Gene3D" id="3.30.300.30">
    <property type="match status" value="1"/>
</dbReference>
<dbReference type="Pfam" id="PF23024">
    <property type="entry name" value="AMP-dom_DIP2-like"/>
    <property type="match status" value="1"/>
</dbReference>
<dbReference type="SUPFAM" id="SSF56801">
    <property type="entry name" value="Acetyl-CoA synthetase-like"/>
    <property type="match status" value="1"/>
</dbReference>
<dbReference type="Proteomes" id="UP001615550">
    <property type="component" value="Unassembled WGS sequence"/>
</dbReference>
<organism evidence="7 8">
    <name type="scientific">Legionella lytica</name>
    <dbReference type="NCBI Taxonomy" id="96232"/>
    <lineage>
        <taxon>Bacteria</taxon>
        <taxon>Pseudomonadati</taxon>
        <taxon>Pseudomonadota</taxon>
        <taxon>Gammaproteobacteria</taxon>
        <taxon>Legionellales</taxon>
        <taxon>Legionellaceae</taxon>
        <taxon>Legionella</taxon>
    </lineage>
</organism>
<dbReference type="InterPro" id="IPR000873">
    <property type="entry name" value="AMP-dep_synth/lig_dom"/>
</dbReference>
<feature type="domain" description="AMP-dependent synthetase/ligase" evidence="5">
    <location>
        <begin position="33"/>
        <end position="426"/>
    </location>
</feature>
<protein>
    <submittedName>
        <fullName evidence="7">Fatty acyl-AMP ligase</fullName>
    </submittedName>
</protein>
<dbReference type="InterPro" id="IPR025110">
    <property type="entry name" value="AMP-bd_C"/>
</dbReference>
<feature type="domain" description="AMP-binding enzyme C-terminal" evidence="6">
    <location>
        <begin position="473"/>
        <end position="583"/>
    </location>
</feature>
<name>A0ABW8DDP9_9GAMM</name>
<dbReference type="RefSeq" id="WP_400188433.1">
    <property type="nucleotide sequence ID" value="NZ_JBGORX010000007.1"/>
</dbReference>
<comment type="caution">
    <text evidence="7">The sequence shown here is derived from an EMBL/GenBank/DDBJ whole genome shotgun (WGS) entry which is preliminary data.</text>
</comment>
<dbReference type="InterPro" id="IPR040097">
    <property type="entry name" value="FAAL/FAAC"/>
</dbReference>
<dbReference type="InterPro" id="IPR042099">
    <property type="entry name" value="ANL_N_sf"/>
</dbReference>
<evidence type="ECO:0000313" key="7">
    <source>
        <dbReference type="EMBL" id="MFJ1269620.1"/>
    </source>
</evidence>
<dbReference type="EMBL" id="JBGORX010000007">
    <property type="protein sequence ID" value="MFJ1269620.1"/>
    <property type="molecule type" value="Genomic_DNA"/>
</dbReference>
<sequence length="586" mass="65502">MNELNIVDSLNTLLEVKPNFDLYRFVDKDGSSKVITPIELDFQAKKIAARLQENKSNKKPVIILYEPGCDYIFALLGCFYAGAIPVPAYPPLNEEMALTLKKIITDSGADTLLTSRKINANLRKLKILSPLMPLLGAKVNRSIIDVSRQLNQLKIITSDHIPDVQRFCYIKPNISSTDVAYIQYTSGSTKAPKGVVITHANLMANLSQLKTVAHFTDNDVSVSWLPPYHDMGLVSGIFVPLFVQCKSILFSPIMFLQKPASWLKIISEYRGTVSGGPNFAFKMLTKKVAKEDVAGVDLSSWRLAFCGAETITADTFTAFFDKFSGHDLNPNIFIPCYGLAESVVYICNVPLHSQSYYKEFNKHLLLDKHVAELATDSVLSQKIVSIGFCADDAHVMIVDPESQKALPEGCVGEIWYHGPNAARHYWNNPEDSETQLNARLNQEEDVSDYRYVRTGDLGFKYNNELFITGRIKDLIIINGLNHYASDIECSVKSNINDVELGSVVAFSEQTEVTEDLIILAELKKAAVVDLIVLRQKIQALIVEKHFISPKGVFFVGAKTLPKTTSGKLKRLQCREYYTNGTFNFIR</sequence>
<dbReference type="GO" id="GO:0016874">
    <property type="term" value="F:ligase activity"/>
    <property type="evidence" value="ECO:0007669"/>
    <property type="project" value="UniProtKB-KW"/>
</dbReference>
<dbReference type="Gene3D" id="3.40.50.12780">
    <property type="entry name" value="N-terminal domain of ligase-like"/>
    <property type="match status" value="1"/>
</dbReference>
<evidence type="ECO:0000313" key="8">
    <source>
        <dbReference type="Proteomes" id="UP001615550"/>
    </source>
</evidence>
<dbReference type="PANTHER" id="PTHR22754">
    <property type="entry name" value="DISCO-INTERACTING PROTEIN 2 DIP2 -RELATED"/>
    <property type="match status" value="1"/>
</dbReference>
<reference evidence="7 8" key="1">
    <citation type="submission" date="2024-08" db="EMBL/GenBank/DDBJ databases">
        <title>Draft Genome Sequence of Legionella lytica strain DSB2004, Isolated From a Fire Sprinkler System.</title>
        <authorList>
            <person name="Everhart A.D."/>
            <person name="Kidane D.T."/>
            <person name="Farone A.L."/>
            <person name="Farone M.B."/>
        </authorList>
    </citation>
    <scope>NUCLEOTIDE SEQUENCE [LARGE SCALE GENOMIC DNA]</scope>
    <source>
        <strain evidence="7 8">DSB2004</strain>
    </source>
</reference>
<evidence type="ECO:0000256" key="3">
    <source>
        <dbReference type="ARBA" id="ARBA00022832"/>
    </source>
</evidence>
<dbReference type="InterPro" id="IPR045851">
    <property type="entry name" value="AMP-bd_C_sf"/>
</dbReference>
<keyword evidence="2 7" id="KW-0436">Ligase</keyword>
<evidence type="ECO:0000256" key="2">
    <source>
        <dbReference type="ARBA" id="ARBA00022598"/>
    </source>
</evidence>
<dbReference type="Pfam" id="PF00501">
    <property type="entry name" value="AMP-binding"/>
    <property type="match status" value="1"/>
</dbReference>